<dbReference type="Proteomes" id="UP000694846">
    <property type="component" value="Unplaced"/>
</dbReference>
<comment type="subcellular location">
    <subcellularLocation>
        <location evidence="1">Membrane</location>
        <topology evidence="1">Multi-pass membrane protein</topology>
    </subcellularLocation>
</comment>
<dbReference type="GeneID" id="112691681"/>
<protein>
    <submittedName>
        <fullName evidence="15">Sodium channel protein Nach-like</fullName>
    </submittedName>
</protein>
<evidence type="ECO:0000256" key="4">
    <source>
        <dbReference type="ARBA" id="ARBA00022461"/>
    </source>
</evidence>
<feature type="transmembrane region" description="Helical" evidence="13">
    <location>
        <begin position="453"/>
        <end position="480"/>
    </location>
</feature>
<proteinExistence type="inferred from homology"/>
<reference evidence="15" key="1">
    <citation type="submission" date="2025-08" db="UniProtKB">
        <authorList>
            <consortium name="RefSeq"/>
        </authorList>
    </citation>
    <scope>IDENTIFICATION</scope>
    <source>
        <tissue evidence="15">Whole body</tissue>
    </source>
</reference>
<dbReference type="GO" id="GO:0005886">
    <property type="term" value="C:plasma membrane"/>
    <property type="evidence" value="ECO:0007669"/>
    <property type="project" value="TreeGrafter"/>
</dbReference>
<keyword evidence="8 12" id="KW-0406">Ion transport</keyword>
<dbReference type="PRINTS" id="PR01078">
    <property type="entry name" value="AMINACHANNEL"/>
</dbReference>
<dbReference type="OrthoDB" id="5874059at2759"/>
<dbReference type="GO" id="GO:0015280">
    <property type="term" value="F:ligand-gated sodium channel activity"/>
    <property type="evidence" value="ECO:0007669"/>
    <property type="project" value="TreeGrafter"/>
</dbReference>
<evidence type="ECO:0000256" key="2">
    <source>
        <dbReference type="ARBA" id="ARBA00007193"/>
    </source>
</evidence>
<evidence type="ECO:0000256" key="11">
    <source>
        <dbReference type="ARBA" id="ARBA00023303"/>
    </source>
</evidence>
<keyword evidence="3 12" id="KW-0813">Transport</keyword>
<evidence type="ECO:0000256" key="8">
    <source>
        <dbReference type="ARBA" id="ARBA00023065"/>
    </source>
</evidence>
<dbReference type="InterPro" id="IPR001873">
    <property type="entry name" value="ENaC"/>
</dbReference>
<sequence length="532" mass="62260">MAIIKTFWINYCENSSLHGLRYVVKSEAKPWERLMWAALMVVAIATIIVNLFASWETFSYSSIQIILDNPRYELSKIDFPAITICSINKILYSKAKKLILNKYKDDPEQWKKYENSLYAMGMLQYPHYKDLSIFVKNNPVIDLPLENISNIMLNLMPTVDQMFNKCFWRGYRYNCSDIIRLQRTEEGFCYSFNSKTSERTANDSKFNPPIAGLNDILIPLRNNAAGKMTGFEVILNSLITEYFPIDRRYKGFNIMIHTPEDFPDISSSYKIYSDLNQSSRISVSVKTIRADSSLHRLSEEDRKCFLHQKRTMHHKNFPSRRSNAENNCYSKCRLLTTYKRCNCVPYYFNVNKLGHCCGIEHLQCLGEMDVLQRNVQAPEDQPGFPKWSVPVFMNCSCPHSCSFVGYTTEMRHFPKDTMAVTQLSHDFIPVEVYYKERFAISYQRSTKYTTQDLLTSIGGMASLFLGCSLVSMVEIIYVVYKSLMMLKHKYFKVLSDSKQLQQQQKLVLYRRYNTYRFCRPLYIPPSDSPRRY</sequence>
<dbReference type="Gene3D" id="1.10.287.770">
    <property type="entry name" value="YojJ-like"/>
    <property type="match status" value="1"/>
</dbReference>
<evidence type="ECO:0000256" key="7">
    <source>
        <dbReference type="ARBA" id="ARBA00023053"/>
    </source>
</evidence>
<accession>A0A8B8GGV3</accession>
<evidence type="ECO:0000256" key="3">
    <source>
        <dbReference type="ARBA" id="ARBA00022448"/>
    </source>
</evidence>
<feature type="transmembrane region" description="Helical" evidence="13">
    <location>
        <begin position="34"/>
        <end position="55"/>
    </location>
</feature>
<organism evidence="14 15">
    <name type="scientific">Sipha flava</name>
    <name type="common">yellow sugarcane aphid</name>
    <dbReference type="NCBI Taxonomy" id="143950"/>
    <lineage>
        <taxon>Eukaryota</taxon>
        <taxon>Metazoa</taxon>
        <taxon>Ecdysozoa</taxon>
        <taxon>Arthropoda</taxon>
        <taxon>Hexapoda</taxon>
        <taxon>Insecta</taxon>
        <taxon>Pterygota</taxon>
        <taxon>Neoptera</taxon>
        <taxon>Paraneoptera</taxon>
        <taxon>Hemiptera</taxon>
        <taxon>Sternorrhyncha</taxon>
        <taxon>Aphidomorpha</taxon>
        <taxon>Aphidoidea</taxon>
        <taxon>Aphididae</taxon>
        <taxon>Sipha</taxon>
    </lineage>
</organism>
<evidence type="ECO:0000256" key="12">
    <source>
        <dbReference type="RuleBase" id="RU000679"/>
    </source>
</evidence>
<evidence type="ECO:0000256" key="13">
    <source>
        <dbReference type="SAM" id="Phobius"/>
    </source>
</evidence>
<dbReference type="PANTHER" id="PTHR11690:SF300">
    <property type="entry name" value="PICKPOCKET PROTEIN 19"/>
    <property type="match status" value="1"/>
</dbReference>
<evidence type="ECO:0000256" key="10">
    <source>
        <dbReference type="ARBA" id="ARBA00023201"/>
    </source>
</evidence>
<keyword evidence="9 13" id="KW-0472">Membrane</keyword>
<keyword evidence="5 12" id="KW-0812">Transmembrane</keyword>
<name>A0A8B8GGV3_9HEMI</name>
<evidence type="ECO:0000313" key="14">
    <source>
        <dbReference type="Proteomes" id="UP000694846"/>
    </source>
</evidence>
<dbReference type="Pfam" id="PF00858">
    <property type="entry name" value="ASC"/>
    <property type="match status" value="1"/>
</dbReference>
<evidence type="ECO:0000313" key="15">
    <source>
        <dbReference type="RefSeq" id="XP_025421817.1"/>
    </source>
</evidence>
<dbReference type="Gene3D" id="2.60.470.10">
    <property type="entry name" value="Acid-sensing ion channels like domains"/>
    <property type="match status" value="1"/>
</dbReference>
<dbReference type="PANTHER" id="PTHR11690">
    <property type="entry name" value="AMILORIDE-SENSITIVE SODIUM CHANNEL-RELATED"/>
    <property type="match status" value="1"/>
</dbReference>
<evidence type="ECO:0000256" key="1">
    <source>
        <dbReference type="ARBA" id="ARBA00004141"/>
    </source>
</evidence>
<gene>
    <name evidence="15" type="primary">LOC112691681</name>
</gene>
<evidence type="ECO:0000256" key="9">
    <source>
        <dbReference type="ARBA" id="ARBA00023136"/>
    </source>
</evidence>
<comment type="similarity">
    <text evidence="2 12">Belongs to the amiloride-sensitive sodium channel (TC 1.A.6) family.</text>
</comment>
<keyword evidence="6 13" id="KW-1133">Transmembrane helix</keyword>
<keyword evidence="7" id="KW-0915">Sodium</keyword>
<keyword evidence="10 12" id="KW-0739">Sodium transport</keyword>
<evidence type="ECO:0000256" key="5">
    <source>
        <dbReference type="ARBA" id="ARBA00022692"/>
    </source>
</evidence>
<dbReference type="RefSeq" id="XP_025421817.1">
    <property type="nucleotide sequence ID" value="XM_025566032.1"/>
</dbReference>
<keyword evidence="11 12" id="KW-0407">Ion channel</keyword>
<dbReference type="AlphaFoldDB" id="A0A8B8GGV3"/>
<keyword evidence="14" id="KW-1185">Reference proteome</keyword>
<evidence type="ECO:0000256" key="6">
    <source>
        <dbReference type="ARBA" id="ARBA00022989"/>
    </source>
</evidence>
<keyword evidence="4 12" id="KW-0894">Sodium channel</keyword>